<dbReference type="EMBL" id="JAGSOI010000010">
    <property type="protein sequence ID" value="MCM1986183.1"/>
    <property type="molecule type" value="Genomic_DNA"/>
</dbReference>
<dbReference type="RefSeq" id="WP_250867551.1">
    <property type="nucleotide sequence ID" value="NZ_JAGSOI010000010.1"/>
</dbReference>
<protein>
    <recommendedName>
        <fullName evidence="1">UPF0284 protein KDK67_04040</fullName>
    </recommendedName>
</protein>
<sequence length="348" mass="36512">MGSLIANDKRPEKPLFICVLGNTETAYIEKLSAAGKTAKLTDYTPTGDAELVETGGIISTPVIPMTPPYNTPTPGLITRASLQLSGVPHLFVNSGLKIPPKVPFEDLGARYGEDIRNDVAVHDVEGIIKAALSVGEKVRDDHDMFVIGESTPAGTTTAMGVLDALGYDSNVSSSSSENPVGLKRRVVKEAMDASGIISGGLKGDPMRAIACLGDPMMPAVAGLVSGLKGKRVILAGGTQMAAVYAFMKHLGTDLSNVSIVTTSYVANDETANFNEIIEALGADMFAIDPRFGNSSHKGLRQYELGYVKEGVGAGGALYLAGLLGVSVDTIREEIEKICLELADLINAE</sequence>
<comment type="caution">
    <text evidence="2">The sequence shown here is derived from an EMBL/GenBank/DDBJ whole genome shotgun (WGS) entry which is preliminary data.</text>
</comment>
<dbReference type="InterPro" id="IPR003200">
    <property type="entry name" value="Nict_dMeBzImd_PRibTrfase"/>
</dbReference>
<name>A0A9E4ZFF6_9EURY</name>
<evidence type="ECO:0000313" key="2">
    <source>
        <dbReference type="EMBL" id="MCM1986183.1"/>
    </source>
</evidence>
<reference evidence="2" key="1">
    <citation type="journal article" date="2021" name="mSystems">
        <title>Bacteria and Archaea Synergistically Convert Glycine Betaine to Biogenic Methane in the Formosa Cold Seep of the South China Sea.</title>
        <authorList>
            <person name="Li L."/>
            <person name="Zhang W."/>
            <person name="Zhang S."/>
            <person name="Song L."/>
            <person name="Sun Q."/>
            <person name="Zhang H."/>
            <person name="Xiang H."/>
            <person name="Dong X."/>
        </authorList>
    </citation>
    <scope>NUCLEOTIDE SEQUENCE</scope>
    <source>
        <strain evidence="2">LLY</strain>
    </source>
</reference>
<dbReference type="Proteomes" id="UP001056766">
    <property type="component" value="Unassembled WGS sequence"/>
</dbReference>
<dbReference type="InterPro" id="IPR002805">
    <property type="entry name" value="Nict_dMeBzImd_PRibTrfase_arc"/>
</dbReference>
<keyword evidence="3" id="KW-1185">Reference proteome</keyword>
<proteinExistence type="inferred from homology"/>
<dbReference type="PANTHER" id="PTHR38811">
    <property type="match status" value="1"/>
</dbReference>
<dbReference type="PANTHER" id="PTHR38811:SF1">
    <property type="entry name" value="UPF0284 PROTEIN SLL1500"/>
    <property type="match status" value="1"/>
</dbReference>
<dbReference type="AlphaFoldDB" id="A0A9E4ZFF6"/>
<gene>
    <name evidence="2" type="ORF">KDK67_04040</name>
</gene>
<reference evidence="2" key="2">
    <citation type="submission" date="2021-04" db="EMBL/GenBank/DDBJ databases">
        <authorList>
            <person name="Dong X."/>
        </authorList>
    </citation>
    <scope>NUCLEOTIDE SEQUENCE</scope>
    <source>
        <strain evidence="2">LLY</strain>
    </source>
</reference>
<dbReference type="NCBIfam" id="TIGR00303">
    <property type="entry name" value="nicotinate mononucleotide-dependent phosphoribosyltransferase CobT"/>
    <property type="match status" value="1"/>
</dbReference>
<comment type="similarity">
    <text evidence="1">Belongs to the UPF0284 family.</text>
</comment>
<dbReference type="Gene3D" id="3.40.50.10210">
    <property type="match status" value="1"/>
</dbReference>
<dbReference type="SUPFAM" id="SSF52733">
    <property type="entry name" value="Nicotinate mononucleotide:5,6-dimethylbenzimidazole phosphoribosyltransferase (CobT)"/>
    <property type="match status" value="1"/>
</dbReference>
<evidence type="ECO:0000313" key="3">
    <source>
        <dbReference type="Proteomes" id="UP001056766"/>
    </source>
</evidence>
<organism evidence="2 3">
    <name type="scientific">Methanococcoides seepicolus</name>
    <dbReference type="NCBI Taxonomy" id="2828780"/>
    <lineage>
        <taxon>Archaea</taxon>
        <taxon>Methanobacteriati</taxon>
        <taxon>Methanobacteriota</taxon>
        <taxon>Stenosarchaea group</taxon>
        <taxon>Methanomicrobia</taxon>
        <taxon>Methanosarcinales</taxon>
        <taxon>Methanosarcinaceae</taxon>
        <taxon>Methanococcoides</taxon>
    </lineage>
</organism>
<dbReference type="CDD" id="cd02439">
    <property type="entry name" value="DMB-PRT_CobT"/>
    <property type="match status" value="1"/>
</dbReference>
<dbReference type="InterPro" id="IPR036087">
    <property type="entry name" value="Nict_dMeBzImd_PRibTrfase_sf"/>
</dbReference>
<dbReference type="GO" id="GO:0008939">
    <property type="term" value="F:nicotinate-nucleotide-dimethylbenzimidazole phosphoribosyltransferase activity"/>
    <property type="evidence" value="ECO:0007669"/>
    <property type="project" value="InterPro"/>
</dbReference>
<dbReference type="HAMAP" id="MF_01086">
    <property type="entry name" value="UPF0284"/>
    <property type="match status" value="1"/>
</dbReference>
<dbReference type="NCBIfam" id="NF003372">
    <property type="entry name" value="PRK04447.1-5"/>
    <property type="match status" value="1"/>
</dbReference>
<evidence type="ECO:0000256" key="1">
    <source>
        <dbReference type="HAMAP-Rule" id="MF_01086"/>
    </source>
</evidence>
<accession>A0A9E4ZFF6</accession>